<dbReference type="CDD" id="cd22657">
    <property type="entry name" value="ClyA_XaxA-like"/>
    <property type="match status" value="1"/>
</dbReference>
<reference evidence="2 3" key="1">
    <citation type="submission" date="2024-09" db="EMBL/GenBank/DDBJ databases">
        <authorList>
            <person name="Fullem K."/>
        </authorList>
    </citation>
    <scope>NUCLEOTIDE SEQUENCE [LARGE SCALE GENOMIC DNA]</scope>
    <source>
        <strain evidence="3">K1(2024)</strain>
    </source>
</reference>
<dbReference type="SUPFAM" id="SSF58100">
    <property type="entry name" value="Bacterial hemolysins"/>
    <property type="match status" value="1"/>
</dbReference>
<dbReference type="Proteomes" id="UP001577047">
    <property type="component" value="Unassembled WGS sequence"/>
</dbReference>
<name>A0ABV4Z959_9PSED</name>
<keyword evidence="1" id="KW-0472">Membrane</keyword>
<dbReference type="EMBL" id="JBHFXX010000004">
    <property type="protein sequence ID" value="MFB3800159.1"/>
    <property type="molecule type" value="Genomic_DNA"/>
</dbReference>
<dbReference type="Gene3D" id="1.20.1170.10">
    <property type="match status" value="1"/>
</dbReference>
<accession>A0ABV4Z959</accession>
<proteinExistence type="predicted"/>
<protein>
    <submittedName>
        <fullName evidence="2">Alpha-xenorhabdolysin family binary toxin subunit A</fullName>
    </submittedName>
</protein>
<evidence type="ECO:0000313" key="2">
    <source>
        <dbReference type="EMBL" id="MFB3800159.1"/>
    </source>
</evidence>
<gene>
    <name evidence="2" type="ORF">ACE1YR_06865</name>
</gene>
<evidence type="ECO:0000256" key="1">
    <source>
        <dbReference type="SAM" id="Phobius"/>
    </source>
</evidence>
<dbReference type="NCBIfam" id="NF033928">
    <property type="entry name" value="alph_xenorhab_A"/>
    <property type="match status" value="1"/>
</dbReference>
<comment type="caution">
    <text evidence="2">The sequence shown here is derived from an EMBL/GenBank/DDBJ whole genome shotgun (WGS) entry which is preliminary data.</text>
</comment>
<keyword evidence="1" id="KW-1133">Transmembrane helix</keyword>
<feature type="transmembrane region" description="Helical" evidence="1">
    <location>
        <begin position="251"/>
        <end position="275"/>
    </location>
</feature>
<keyword evidence="3" id="KW-1185">Reference proteome</keyword>
<evidence type="ECO:0000313" key="3">
    <source>
        <dbReference type="Proteomes" id="UP001577047"/>
    </source>
</evidence>
<sequence length="395" mass="44328">MASDVPEQRAESFASKASLPFDKLTMDERVEFIPQQIFDFKKKEPAFLFSQDNLRTIKRYQRAVRQLPSERREMEANVNFTALAISADDFWSFHENLHQHVDAWDGVEDACKKMGGDLQVFSENFITEGVKFITELKNTQAMDTLLPAIPSDKIPRAALSTADITSLKSAIDLYLPTIQSEITEMLATIRHVKALVDHFGEQIDKVLHPKGSGLLACLKKESVDKKIATIGEQLIALDTEIEKKVAQYDKLVGTAFFGIAFGPIGLIVTGGIYGAQAEVVRKDKNALIEERDMLATQQRELLAEIENFVALKRMVTDINFRLVEVRAATKNLEDVWVLLESYMSASIKKATAVSSNVELKKFIVQFERVLSPWTNILNISKQLSAIFNEVLGDAL</sequence>
<organism evidence="2 3">
    <name type="scientific">Pseudomonas boreofloridensis</name>
    <dbReference type="NCBI Taxonomy" id="3064348"/>
    <lineage>
        <taxon>Bacteria</taxon>
        <taxon>Pseudomonadati</taxon>
        <taxon>Pseudomonadota</taxon>
        <taxon>Gammaproteobacteria</taxon>
        <taxon>Pseudomonadales</taxon>
        <taxon>Pseudomonadaceae</taxon>
        <taxon>Pseudomonas</taxon>
    </lineage>
</organism>
<dbReference type="RefSeq" id="WP_304483968.1">
    <property type="nucleotide sequence ID" value="NZ_JAUQOQ010000005.1"/>
</dbReference>
<keyword evidence="1" id="KW-0812">Transmembrane</keyword>